<dbReference type="PANTHER" id="PTHR45657:SF3">
    <property type="entry name" value="TRANSPORTER, PUTATIVE (AFU_ORTHOLOGUE AFUA_5G09260)-RELATED"/>
    <property type="match status" value="1"/>
</dbReference>
<accession>A0A1V6QGJ6</accession>
<dbReference type="Proteomes" id="UP000191672">
    <property type="component" value="Unassembled WGS sequence"/>
</dbReference>
<dbReference type="Gene3D" id="1.10.8.20">
    <property type="entry name" value="N-terminal domain of phosphatidylinositol transfer protein sec14p"/>
    <property type="match status" value="1"/>
</dbReference>
<dbReference type="InterPro" id="IPR001251">
    <property type="entry name" value="CRAL-TRIO_dom"/>
</dbReference>
<protein>
    <recommendedName>
        <fullName evidence="2">CRAL-TRIO domain-containing protein</fullName>
    </recommendedName>
</protein>
<reference evidence="4" key="1">
    <citation type="journal article" date="2017" name="Nat. Microbiol.">
        <title>Global analysis of biosynthetic gene clusters reveals vast potential of secondary metabolite production in Penicillium species.</title>
        <authorList>
            <person name="Nielsen J.C."/>
            <person name="Grijseels S."/>
            <person name="Prigent S."/>
            <person name="Ji B."/>
            <person name="Dainat J."/>
            <person name="Nielsen K.F."/>
            <person name="Frisvad J.C."/>
            <person name="Workman M."/>
            <person name="Nielsen J."/>
        </authorList>
    </citation>
    <scope>NUCLEOTIDE SEQUENCE [LARGE SCALE GENOMIC DNA]</scope>
    <source>
        <strain evidence="4">IBT 31811</strain>
    </source>
</reference>
<dbReference type="EMBL" id="MDYN01000004">
    <property type="protein sequence ID" value="OQD88315.1"/>
    <property type="molecule type" value="Genomic_DNA"/>
</dbReference>
<dbReference type="PANTHER" id="PTHR45657">
    <property type="entry name" value="CRAL-TRIO DOMAIN-CONTAINING PROTEIN YKL091C-RELATED"/>
    <property type="match status" value="1"/>
</dbReference>
<feature type="region of interest" description="Disordered" evidence="1">
    <location>
        <begin position="1"/>
        <end position="34"/>
    </location>
</feature>
<dbReference type="SUPFAM" id="SSF46938">
    <property type="entry name" value="CRAL/TRIO N-terminal domain"/>
    <property type="match status" value="1"/>
</dbReference>
<dbReference type="InterPro" id="IPR036865">
    <property type="entry name" value="CRAL-TRIO_dom_sf"/>
</dbReference>
<feature type="compositionally biased region" description="Polar residues" evidence="1">
    <location>
        <begin position="23"/>
        <end position="34"/>
    </location>
</feature>
<dbReference type="CDD" id="cd00170">
    <property type="entry name" value="SEC14"/>
    <property type="match status" value="1"/>
</dbReference>
<gene>
    <name evidence="3" type="ORF">PENANT_c004G07594</name>
</gene>
<dbReference type="SUPFAM" id="SSF52087">
    <property type="entry name" value="CRAL/TRIO domain"/>
    <property type="match status" value="1"/>
</dbReference>
<dbReference type="PROSITE" id="PS50191">
    <property type="entry name" value="CRAL_TRIO"/>
    <property type="match status" value="1"/>
</dbReference>
<dbReference type="Gene3D" id="3.40.525.10">
    <property type="entry name" value="CRAL-TRIO lipid binding domain"/>
    <property type="match status" value="1"/>
</dbReference>
<organism evidence="3 4">
    <name type="scientific">Penicillium antarcticum</name>
    <dbReference type="NCBI Taxonomy" id="416450"/>
    <lineage>
        <taxon>Eukaryota</taxon>
        <taxon>Fungi</taxon>
        <taxon>Dikarya</taxon>
        <taxon>Ascomycota</taxon>
        <taxon>Pezizomycotina</taxon>
        <taxon>Eurotiomycetes</taxon>
        <taxon>Eurotiomycetidae</taxon>
        <taxon>Eurotiales</taxon>
        <taxon>Aspergillaceae</taxon>
        <taxon>Penicillium</taxon>
    </lineage>
</organism>
<dbReference type="InterPro" id="IPR036273">
    <property type="entry name" value="CRAL/TRIO_N_dom_sf"/>
</dbReference>
<feature type="compositionally biased region" description="Basic and acidic residues" evidence="1">
    <location>
        <begin position="396"/>
        <end position="416"/>
    </location>
</feature>
<dbReference type="SMART" id="SM00516">
    <property type="entry name" value="SEC14"/>
    <property type="match status" value="1"/>
</dbReference>
<dbReference type="Pfam" id="PF03765">
    <property type="entry name" value="CRAL_TRIO_N"/>
    <property type="match status" value="1"/>
</dbReference>
<name>A0A1V6QGJ6_9EURO</name>
<comment type="caution">
    <text evidence="3">The sequence shown here is derived from an EMBL/GenBank/DDBJ whole genome shotgun (WGS) entry which is preliminary data.</text>
</comment>
<sequence length="436" mass="48556">MLWGSKTAQASEPDLARTESATKNDPSASASQASGTAWLAGHLHHLTPEQEEKLAEFKTLCAERKYYTPAVEQAEGVEGKTASHDDATMLRFLRARKFDVEGAWGQFKDTEDWRKDNAIEALYENIGVDSYEAARRMYPQWTGRRDRRGIPVYVFEIRHLDNKAVAAYNSTMTTGTPETHKSSTVPARLLNLFALYENLLRFVMPLCSALQRPNPETPIVTSTNIVDVSGVGLKQFWNLKSHMQDASVLATAHYPETLDRIFIIGAPSFFPTVWSWIKRWFDPGTTSKIFILSAAEVQPTLTSFMEPSSIPKQYGGELDWTWGEMPNLDEPARDLLKGLEQDQVEGEKRKDILKGPILFEGDHLKVLGTVDGKDRRETIPVPKSHLSSEQAPAKSTDSEAKADDATEAKAEDEKAVDNVAVKVNQLSVDETQTAAA</sequence>
<dbReference type="STRING" id="416450.A0A1V6QGJ6"/>
<evidence type="ECO:0000313" key="3">
    <source>
        <dbReference type="EMBL" id="OQD88315.1"/>
    </source>
</evidence>
<feature type="domain" description="CRAL-TRIO" evidence="2">
    <location>
        <begin position="130"/>
        <end position="322"/>
    </location>
</feature>
<evidence type="ECO:0000259" key="2">
    <source>
        <dbReference type="PROSITE" id="PS50191"/>
    </source>
</evidence>
<evidence type="ECO:0000256" key="1">
    <source>
        <dbReference type="SAM" id="MobiDB-lite"/>
    </source>
</evidence>
<dbReference type="InterPro" id="IPR011074">
    <property type="entry name" value="CRAL/TRIO_N_dom"/>
</dbReference>
<feature type="region of interest" description="Disordered" evidence="1">
    <location>
        <begin position="375"/>
        <end position="419"/>
    </location>
</feature>
<evidence type="ECO:0000313" key="4">
    <source>
        <dbReference type="Proteomes" id="UP000191672"/>
    </source>
</evidence>
<dbReference type="AlphaFoldDB" id="A0A1V6QGJ6"/>
<dbReference type="InterPro" id="IPR051026">
    <property type="entry name" value="PI/PC_transfer"/>
</dbReference>
<dbReference type="Pfam" id="PF00650">
    <property type="entry name" value="CRAL_TRIO"/>
    <property type="match status" value="1"/>
</dbReference>
<feature type="compositionally biased region" description="Polar residues" evidence="1">
    <location>
        <begin position="1"/>
        <end position="10"/>
    </location>
</feature>
<keyword evidence="4" id="KW-1185">Reference proteome</keyword>
<dbReference type="SMART" id="SM01100">
    <property type="entry name" value="CRAL_TRIO_N"/>
    <property type="match status" value="1"/>
</dbReference>
<proteinExistence type="predicted"/>